<dbReference type="AlphaFoldDB" id="A0A853AP93"/>
<keyword evidence="3" id="KW-1185">Reference proteome</keyword>
<dbReference type="SUPFAM" id="SSF46894">
    <property type="entry name" value="C-terminal effector domain of the bipartite response regulators"/>
    <property type="match status" value="1"/>
</dbReference>
<evidence type="ECO:0000313" key="2">
    <source>
        <dbReference type="EMBL" id="NYI81961.1"/>
    </source>
</evidence>
<evidence type="ECO:0000256" key="1">
    <source>
        <dbReference type="SAM" id="MobiDB-lite"/>
    </source>
</evidence>
<feature type="region of interest" description="Disordered" evidence="1">
    <location>
        <begin position="37"/>
        <end position="56"/>
    </location>
</feature>
<dbReference type="Gene3D" id="1.10.10.10">
    <property type="entry name" value="Winged helix-like DNA-binding domain superfamily/Winged helix DNA-binding domain"/>
    <property type="match status" value="1"/>
</dbReference>
<dbReference type="Proteomes" id="UP000587002">
    <property type="component" value="Unassembled WGS sequence"/>
</dbReference>
<comment type="caution">
    <text evidence="2">The sequence shown here is derived from an EMBL/GenBank/DDBJ whole genome shotgun (WGS) entry which is preliminary data.</text>
</comment>
<organism evidence="2 3">
    <name type="scientific">Saccharopolyspora hordei</name>
    <dbReference type="NCBI Taxonomy" id="1838"/>
    <lineage>
        <taxon>Bacteria</taxon>
        <taxon>Bacillati</taxon>
        <taxon>Actinomycetota</taxon>
        <taxon>Actinomycetes</taxon>
        <taxon>Pseudonocardiales</taxon>
        <taxon>Pseudonocardiaceae</taxon>
        <taxon>Saccharopolyspora</taxon>
    </lineage>
</organism>
<dbReference type="InterPro" id="IPR036388">
    <property type="entry name" value="WH-like_DNA-bd_sf"/>
</dbReference>
<accession>A0A853AP93</accession>
<reference evidence="2 3" key="1">
    <citation type="submission" date="2020-07" db="EMBL/GenBank/DDBJ databases">
        <title>Sequencing the genomes of 1000 actinobacteria strains.</title>
        <authorList>
            <person name="Klenk H.-P."/>
        </authorList>
    </citation>
    <scope>NUCLEOTIDE SEQUENCE [LARGE SCALE GENOMIC DNA]</scope>
    <source>
        <strain evidence="2 3">DSM 44065</strain>
    </source>
</reference>
<gene>
    <name evidence="2" type="ORF">HNR68_000591</name>
</gene>
<dbReference type="EMBL" id="JACCFJ010000001">
    <property type="protein sequence ID" value="NYI81961.1"/>
    <property type="molecule type" value="Genomic_DNA"/>
</dbReference>
<dbReference type="GO" id="GO:0003677">
    <property type="term" value="F:DNA binding"/>
    <property type="evidence" value="ECO:0007669"/>
    <property type="project" value="UniProtKB-KW"/>
</dbReference>
<proteinExistence type="predicted"/>
<protein>
    <submittedName>
        <fullName evidence="2">DNA-binding response OmpR family regulator</fullName>
    </submittedName>
</protein>
<evidence type="ECO:0000313" key="3">
    <source>
        <dbReference type="Proteomes" id="UP000587002"/>
    </source>
</evidence>
<dbReference type="GO" id="GO:0006355">
    <property type="term" value="P:regulation of DNA-templated transcription"/>
    <property type="evidence" value="ECO:0007669"/>
    <property type="project" value="InterPro"/>
</dbReference>
<name>A0A853AP93_9PSEU</name>
<keyword evidence="2" id="KW-0238">DNA-binding</keyword>
<dbReference type="RefSeq" id="WP_380574582.1">
    <property type="nucleotide sequence ID" value="NZ_BAABFH010000001.1"/>
</dbReference>
<sequence>MLRREQVLSQGHDFDPGSNVADVHVRALRRTIGADRTSTVRGTGHRLGACGQGAGA</sequence>
<dbReference type="InterPro" id="IPR016032">
    <property type="entry name" value="Sig_transdc_resp-reg_C-effctor"/>
</dbReference>